<evidence type="ECO:0000313" key="2">
    <source>
        <dbReference type="Proteomes" id="UP001627284"/>
    </source>
</evidence>
<comment type="caution">
    <text evidence="1">The sequence shown here is derived from an EMBL/GenBank/DDBJ whole genome shotgun (WGS) entry which is preliminary data.</text>
</comment>
<proteinExistence type="predicted"/>
<evidence type="ECO:0000313" key="1">
    <source>
        <dbReference type="EMBL" id="KAL3366270.1"/>
    </source>
</evidence>
<accession>A0ABD2UD15</accession>
<organism evidence="1 2">
    <name type="scientific">Solanum stoloniferum</name>
    <dbReference type="NCBI Taxonomy" id="62892"/>
    <lineage>
        <taxon>Eukaryota</taxon>
        <taxon>Viridiplantae</taxon>
        <taxon>Streptophyta</taxon>
        <taxon>Embryophyta</taxon>
        <taxon>Tracheophyta</taxon>
        <taxon>Spermatophyta</taxon>
        <taxon>Magnoliopsida</taxon>
        <taxon>eudicotyledons</taxon>
        <taxon>Gunneridae</taxon>
        <taxon>Pentapetalae</taxon>
        <taxon>asterids</taxon>
        <taxon>lamiids</taxon>
        <taxon>Solanales</taxon>
        <taxon>Solanaceae</taxon>
        <taxon>Solanoideae</taxon>
        <taxon>Solaneae</taxon>
        <taxon>Solanum</taxon>
    </lineage>
</organism>
<keyword evidence="2" id="KW-1185">Reference proteome</keyword>
<gene>
    <name evidence="1" type="ORF">AABB24_011097</name>
</gene>
<sequence>INIIPLEARVFSCVAAQLVTVSSSSKHLVAFAIARRWLHHFRAKNALSDVSPSTFSRLVLQGYQCPKGSKRFPVSSIVYLVFSDSNHVKNSDLQRLNLNFCFDQVQIHFPLKISTLESLPININVWNRVRGVFQPPLIS</sequence>
<protein>
    <submittedName>
        <fullName evidence="1">Uncharacterized protein</fullName>
    </submittedName>
</protein>
<dbReference type="Proteomes" id="UP001627284">
    <property type="component" value="Unassembled WGS sequence"/>
</dbReference>
<reference evidence="1 2" key="1">
    <citation type="submission" date="2024-05" db="EMBL/GenBank/DDBJ databases">
        <title>De novo assembly of an allotetraploid wild potato.</title>
        <authorList>
            <person name="Hosaka A.J."/>
        </authorList>
    </citation>
    <scope>NUCLEOTIDE SEQUENCE [LARGE SCALE GENOMIC DNA]</scope>
    <source>
        <tissue evidence="1">Young leaves</tissue>
    </source>
</reference>
<dbReference type="AlphaFoldDB" id="A0ABD2UD15"/>
<name>A0ABD2UD15_9SOLN</name>
<dbReference type="EMBL" id="JBJKTR010000006">
    <property type="protein sequence ID" value="KAL3366270.1"/>
    <property type="molecule type" value="Genomic_DNA"/>
</dbReference>
<feature type="non-terminal residue" evidence="1">
    <location>
        <position position="1"/>
    </location>
</feature>